<proteinExistence type="predicted"/>
<dbReference type="Proteomes" id="UP001497482">
    <property type="component" value="Chromosome 22"/>
</dbReference>
<dbReference type="AlphaFoldDB" id="A0AAV2L8R0"/>
<dbReference type="EMBL" id="OZ035844">
    <property type="protein sequence ID" value="CAL1598727.1"/>
    <property type="molecule type" value="Genomic_DNA"/>
</dbReference>
<reference evidence="1 2" key="1">
    <citation type="submission" date="2024-04" db="EMBL/GenBank/DDBJ databases">
        <authorList>
            <person name="Waldvogel A.-M."/>
            <person name="Schoenle A."/>
        </authorList>
    </citation>
    <scope>NUCLEOTIDE SEQUENCE [LARGE SCALE GENOMIC DNA]</scope>
</reference>
<accession>A0AAV2L8R0</accession>
<evidence type="ECO:0000313" key="1">
    <source>
        <dbReference type="EMBL" id="CAL1598727.1"/>
    </source>
</evidence>
<name>A0AAV2L8R0_KNICA</name>
<protein>
    <recommendedName>
        <fullName evidence="3">Secreted protein</fullName>
    </recommendedName>
</protein>
<gene>
    <name evidence="1" type="ORF">KC01_LOCUS27090</name>
</gene>
<sequence length="108" mass="11958">MITICSASLFTDVFADAESRANMSDPKSIRCLQFMNNPSREILKSAEQRPINRDVFSSSSRSLRRGIASAHSCNGIRGRRPGFGWRCGFQCGCIETNGSRCDDVGEYV</sequence>
<evidence type="ECO:0000313" key="2">
    <source>
        <dbReference type="Proteomes" id="UP001497482"/>
    </source>
</evidence>
<organism evidence="1 2">
    <name type="scientific">Knipowitschia caucasica</name>
    <name type="common">Caucasian dwarf goby</name>
    <name type="synonym">Pomatoschistus caucasicus</name>
    <dbReference type="NCBI Taxonomy" id="637954"/>
    <lineage>
        <taxon>Eukaryota</taxon>
        <taxon>Metazoa</taxon>
        <taxon>Chordata</taxon>
        <taxon>Craniata</taxon>
        <taxon>Vertebrata</taxon>
        <taxon>Euteleostomi</taxon>
        <taxon>Actinopterygii</taxon>
        <taxon>Neopterygii</taxon>
        <taxon>Teleostei</taxon>
        <taxon>Neoteleostei</taxon>
        <taxon>Acanthomorphata</taxon>
        <taxon>Gobiaria</taxon>
        <taxon>Gobiiformes</taxon>
        <taxon>Gobioidei</taxon>
        <taxon>Gobiidae</taxon>
        <taxon>Gobiinae</taxon>
        <taxon>Knipowitschia</taxon>
    </lineage>
</organism>
<evidence type="ECO:0008006" key="3">
    <source>
        <dbReference type="Google" id="ProtNLM"/>
    </source>
</evidence>
<keyword evidence="2" id="KW-1185">Reference proteome</keyword>